<comment type="caution">
    <text evidence="1">The sequence shown here is derived from an EMBL/GenBank/DDBJ whole genome shotgun (WGS) entry which is preliminary data.</text>
</comment>
<evidence type="ECO:0000313" key="1">
    <source>
        <dbReference type="EMBL" id="NGY63517.1"/>
    </source>
</evidence>
<name>A0A7C9W2N4_9PSEU</name>
<protein>
    <submittedName>
        <fullName evidence="1">Uncharacterized protein</fullName>
    </submittedName>
</protein>
<dbReference type="EMBL" id="JAAMPJ010000010">
    <property type="protein sequence ID" value="NGY63517.1"/>
    <property type="molecule type" value="Genomic_DNA"/>
</dbReference>
<evidence type="ECO:0000313" key="2">
    <source>
        <dbReference type="Proteomes" id="UP000481360"/>
    </source>
</evidence>
<dbReference type="RefSeq" id="WP_166052001.1">
    <property type="nucleotide sequence ID" value="NZ_JAAMPJ010000010.1"/>
</dbReference>
<sequence length="155" mass="16996">MDDLVEFMKERRRADEAAAQAWAARSATITAWAQKVASLLTSHQIPAGQTLYDRVGDQKVRIAAGWLVLTTRTPSGSHPGVLKDAGILLTPSGELWQYDNEWPMSARLTATIPAFRTAEGAALMARCEWILDNVIEAFADTLDRNGIDVTELEGL</sequence>
<reference evidence="1 2" key="1">
    <citation type="submission" date="2020-03" db="EMBL/GenBank/DDBJ databases">
        <title>Isolation and identification of active actinomycetes.</title>
        <authorList>
            <person name="Sun X."/>
        </authorList>
    </citation>
    <scope>NUCLEOTIDE SEQUENCE [LARGE SCALE GENOMIC DNA]</scope>
    <source>
        <strain evidence="1 2">NEAU-D13</strain>
    </source>
</reference>
<organism evidence="1 2">
    <name type="scientific">Lentzea alba</name>
    <dbReference type="NCBI Taxonomy" id="2714351"/>
    <lineage>
        <taxon>Bacteria</taxon>
        <taxon>Bacillati</taxon>
        <taxon>Actinomycetota</taxon>
        <taxon>Actinomycetes</taxon>
        <taxon>Pseudonocardiales</taxon>
        <taxon>Pseudonocardiaceae</taxon>
        <taxon>Lentzea</taxon>
    </lineage>
</organism>
<proteinExistence type="predicted"/>
<dbReference type="AlphaFoldDB" id="A0A7C9W2N4"/>
<dbReference type="Proteomes" id="UP000481360">
    <property type="component" value="Unassembled WGS sequence"/>
</dbReference>
<gene>
    <name evidence="1" type="ORF">G7043_31825</name>
</gene>
<accession>A0A7C9W2N4</accession>
<keyword evidence="2" id="KW-1185">Reference proteome</keyword>